<accession>A0A9W7VZT6</accession>
<feature type="region of interest" description="Disordered" evidence="1">
    <location>
        <begin position="173"/>
        <end position="240"/>
    </location>
</feature>
<evidence type="ECO:0000256" key="1">
    <source>
        <dbReference type="SAM" id="MobiDB-lite"/>
    </source>
</evidence>
<reference evidence="2 3" key="2">
    <citation type="journal article" date="2021" name="Curr. Genet.">
        <title>Genetic response to nitrogen starvation in the aggressive Eucalyptus foliar pathogen Teratosphaeria destructans.</title>
        <authorList>
            <person name="Havenga M."/>
            <person name="Wingfield B.D."/>
            <person name="Wingfield M.J."/>
            <person name="Dreyer L.L."/>
            <person name="Roets F."/>
            <person name="Aylward J."/>
        </authorList>
    </citation>
    <scope>NUCLEOTIDE SEQUENCE [LARGE SCALE GENOMIC DNA]</scope>
    <source>
        <strain evidence="2">CMW44962</strain>
    </source>
</reference>
<dbReference type="AlphaFoldDB" id="A0A9W7VZT6"/>
<keyword evidence="3" id="KW-1185">Reference proteome</keyword>
<protein>
    <submittedName>
        <fullName evidence="2">Uncharacterized protein</fullName>
    </submittedName>
</protein>
<dbReference type="Proteomes" id="UP001138500">
    <property type="component" value="Unassembled WGS sequence"/>
</dbReference>
<feature type="compositionally biased region" description="Acidic residues" evidence="1">
    <location>
        <begin position="224"/>
        <end position="233"/>
    </location>
</feature>
<feature type="compositionally biased region" description="Polar residues" evidence="1">
    <location>
        <begin position="185"/>
        <end position="195"/>
    </location>
</feature>
<evidence type="ECO:0000313" key="2">
    <source>
        <dbReference type="EMBL" id="KAH9821982.1"/>
    </source>
</evidence>
<evidence type="ECO:0000313" key="3">
    <source>
        <dbReference type="Proteomes" id="UP001138500"/>
    </source>
</evidence>
<proteinExistence type="predicted"/>
<feature type="region of interest" description="Disordered" evidence="1">
    <location>
        <begin position="395"/>
        <end position="422"/>
    </location>
</feature>
<dbReference type="EMBL" id="RIBY02002245">
    <property type="protein sequence ID" value="KAH9821982.1"/>
    <property type="molecule type" value="Genomic_DNA"/>
</dbReference>
<reference evidence="2 3" key="1">
    <citation type="journal article" date="2018" name="IMA Fungus">
        <title>IMA Genome-F 10: Nine draft genome sequences of Claviceps purpurea s.lat., including C. arundinis, C. humidiphila, and C. cf. spartinae, pseudomolecules for the pitch canker pathogen Fusarium circinatum, draft genome of Davidsoniella eucalypti, Grosmannia galeiformis, Quambalaria eucalypti, and Teratosphaeria destructans.</title>
        <authorList>
            <person name="Wingfield B.D."/>
            <person name="Liu M."/>
            <person name="Nguyen H.D."/>
            <person name="Lane F.A."/>
            <person name="Morgan S.W."/>
            <person name="De Vos L."/>
            <person name="Wilken P.M."/>
            <person name="Duong T.A."/>
            <person name="Aylward J."/>
            <person name="Coetzee M.P."/>
            <person name="Dadej K."/>
            <person name="De Beer Z.W."/>
            <person name="Findlay W."/>
            <person name="Havenga M."/>
            <person name="Kolarik M."/>
            <person name="Menzies J.G."/>
            <person name="Naidoo K."/>
            <person name="Pochopski O."/>
            <person name="Shoukouhi P."/>
            <person name="Santana Q.C."/>
            <person name="Seifert K.A."/>
            <person name="Soal N."/>
            <person name="Steenkamp E.T."/>
            <person name="Tatham C.T."/>
            <person name="van der Nest M.A."/>
            <person name="Wingfield M.J."/>
        </authorList>
    </citation>
    <scope>NUCLEOTIDE SEQUENCE [LARGE SCALE GENOMIC DNA]</scope>
    <source>
        <strain evidence="2">CMW44962</strain>
    </source>
</reference>
<gene>
    <name evidence="2" type="ORF">Tdes44962_MAKER04879</name>
</gene>
<feature type="compositionally biased region" description="Basic and acidic residues" evidence="1">
    <location>
        <begin position="395"/>
        <end position="411"/>
    </location>
</feature>
<comment type="caution">
    <text evidence="2">The sequence shown here is derived from an EMBL/GenBank/DDBJ whole genome shotgun (WGS) entry which is preliminary data.</text>
</comment>
<feature type="region of interest" description="Disordered" evidence="1">
    <location>
        <begin position="270"/>
        <end position="300"/>
    </location>
</feature>
<name>A0A9W7VZT6_9PEZI</name>
<feature type="compositionally biased region" description="Polar residues" evidence="1">
    <location>
        <begin position="205"/>
        <end position="216"/>
    </location>
</feature>
<organism evidence="2 3">
    <name type="scientific">Teratosphaeria destructans</name>
    <dbReference type="NCBI Taxonomy" id="418781"/>
    <lineage>
        <taxon>Eukaryota</taxon>
        <taxon>Fungi</taxon>
        <taxon>Dikarya</taxon>
        <taxon>Ascomycota</taxon>
        <taxon>Pezizomycotina</taxon>
        <taxon>Dothideomycetes</taxon>
        <taxon>Dothideomycetidae</taxon>
        <taxon>Mycosphaerellales</taxon>
        <taxon>Teratosphaeriaceae</taxon>
        <taxon>Teratosphaeria</taxon>
    </lineage>
</organism>
<sequence length="422" mass="46974">MATGYGRGAAGFPTRASGDHPLPFDALFLSDLVGTGVHSTPNKVVQAWADCIAMKYVVRFKEECLDVPPLYWALMDYIGRTRDEWRSNVGRVVSKSMQLSDGVEPSAAGDLDEQVRTRVGMLMRAIISDPGLQVPGSDMSHGSSEQQYIHQTVYRLILTVLLDLQTKPQGHFHTILGGPPVHPTLQEQASPMTKTRSSKQEHQKNFSANQKNSNATERSRSEEQDTDWAENDEHEPIITTRSSLVGRKRLHQRSRMADFVDEDEDADFESVPRRSMQKSTRVKNKPTLFPNGAPPENAINIDSDASDEIVVAPRVSKGEAAKTKKRVSFGVDPGCITDHEAIAAFLEIGETAAENAKRAPEKFRAAVNEEYKKVKDELEAQRRENCRLQGELRARENEVQAKTAENAELRRQIKALEPQSSG</sequence>